<dbReference type="GO" id="GO:0004176">
    <property type="term" value="F:ATP-dependent peptidase activity"/>
    <property type="evidence" value="ECO:0007669"/>
    <property type="project" value="InterPro"/>
</dbReference>
<keyword evidence="5" id="KW-1185">Reference proteome</keyword>
<dbReference type="OrthoDB" id="2017408at2759"/>
<dbReference type="GO" id="GO:0009536">
    <property type="term" value="C:plastid"/>
    <property type="evidence" value="ECO:0007669"/>
    <property type="project" value="UniProtKB-ARBA"/>
</dbReference>
<dbReference type="Gene3D" id="3.90.226.10">
    <property type="entry name" value="2-enoyl-CoA Hydratase, Chain A, domain 1"/>
    <property type="match status" value="1"/>
</dbReference>
<comment type="similarity">
    <text evidence="1 2">Belongs to the peptidase S14 family.</text>
</comment>
<dbReference type="PANTHER" id="PTHR10381">
    <property type="entry name" value="ATP-DEPENDENT CLP PROTEASE PROTEOLYTIC SUBUNIT"/>
    <property type="match status" value="1"/>
</dbReference>
<evidence type="ECO:0000256" key="1">
    <source>
        <dbReference type="ARBA" id="ARBA00007039"/>
    </source>
</evidence>
<keyword evidence="4" id="KW-0645">Protease</keyword>
<gene>
    <name evidence="4" type="ORF">TSOC_002154</name>
</gene>
<dbReference type="GO" id="GO:0004252">
    <property type="term" value="F:serine-type endopeptidase activity"/>
    <property type="evidence" value="ECO:0007669"/>
    <property type="project" value="InterPro"/>
</dbReference>
<dbReference type="PANTHER" id="PTHR10381:SF6">
    <property type="entry name" value="ATP-DEPENDENT CLP PROTEASE PROTEOLYTIC SUBUNIT-RELATED PROTEIN 3, CHLOROPLASTIC"/>
    <property type="match status" value="1"/>
</dbReference>
<evidence type="ECO:0000256" key="3">
    <source>
        <dbReference type="SAM" id="MobiDB-lite"/>
    </source>
</evidence>
<keyword evidence="4" id="KW-0378">Hydrolase</keyword>
<dbReference type="GO" id="GO:0006515">
    <property type="term" value="P:protein quality control for misfolded or incompletely synthesized proteins"/>
    <property type="evidence" value="ECO:0007669"/>
    <property type="project" value="TreeGrafter"/>
</dbReference>
<dbReference type="EMBL" id="PGGS01000039">
    <property type="protein sequence ID" value="PNH11063.1"/>
    <property type="molecule type" value="Genomic_DNA"/>
</dbReference>
<dbReference type="InterPro" id="IPR001907">
    <property type="entry name" value="ClpP"/>
</dbReference>
<dbReference type="AlphaFoldDB" id="A0A2J8AEW4"/>
<comment type="caution">
    <text evidence="4">The sequence shown here is derived from an EMBL/GenBank/DDBJ whole genome shotgun (WGS) entry which is preliminary data.</text>
</comment>
<evidence type="ECO:0000313" key="5">
    <source>
        <dbReference type="Proteomes" id="UP000236333"/>
    </source>
</evidence>
<dbReference type="InterPro" id="IPR029045">
    <property type="entry name" value="ClpP/crotonase-like_dom_sf"/>
</dbReference>
<reference evidence="4 5" key="1">
    <citation type="journal article" date="2017" name="Mol. Biol. Evol.">
        <title>The 4-celled Tetrabaena socialis nuclear genome reveals the essential components for genetic control of cell number at the origin of multicellularity in the volvocine lineage.</title>
        <authorList>
            <person name="Featherston J."/>
            <person name="Arakaki Y."/>
            <person name="Hanschen E.R."/>
            <person name="Ferris P.J."/>
            <person name="Michod R.E."/>
            <person name="Olson B.J.S.C."/>
            <person name="Nozaki H."/>
            <person name="Durand P.M."/>
        </authorList>
    </citation>
    <scope>NUCLEOTIDE SEQUENCE [LARGE SCALE GENOMIC DNA]</scope>
    <source>
        <strain evidence="4 5">NIES-571</strain>
    </source>
</reference>
<evidence type="ECO:0000256" key="2">
    <source>
        <dbReference type="RuleBase" id="RU003567"/>
    </source>
</evidence>
<protein>
    <recommendedName>
        <fullName evidence="2">ATP-dependent Clp protease proteolytic subunit</fullName>
    </recommendedName>
</protein>
<proteinExistence type="inferred from homology"/>
<dbReference type="CDD" id="cd07017">
    <property type="entry name" value="S14_ClpP_2"/>
    <property type="match status" value="1"/>
</dbReference>
<organism evidence="4 5">
    <name type="scientific">Tetrabaena socialis</name>
    <dbReference type="NCBI Taxonomy" id="47790"/>
    <lineage>
        <taxon>Eukaryota</taxon>
        <taxon>Viridiplantae</taxon>
        <taxon>Chlorophyta</taxon>
        <taxon>core chlorophytes</taxon>
        <taxon>Chlorophyceae</taxon>
        <taxon>CS clade</taxon>
        <taxon>Chlamydomonadales</taxon>
        <taxon>Tetrabaenaceae</taxon>
        <taxon>Tetrabaena</taxon>
    </lineage>
</organism>
<dbReference type="Pfam" id="PF00574">
    <property type="entry name" value="CLP_protease"/>
    <property type="match status" value="1"/>
</dbReference>
<dbReference type="InterPro" id="IPR023562">
    <property type="entry name" value="ClpP/TepA"/>
</dbReference>
<name>A0A2J8AEW4_9CHLO</name>
<feature type="region of interest" description="Disordered" evidence="3">
    <location>
        <begin position="1"/>
        <end position="51"/>
    </location>
</feature>
<dbReference type="GO" id="GO:0051117">
    <property type="term" value="F:ATPase binding"/>
    <property type="evidence" value="ECO:0007669"/>
    <property type="project" value="TreeGrafter"/>
</dbReference>
<sequence length="255" mass="27879">MLEGLGRRAGLRSSSGHASRCPRLANGHGRRQLVVNARSPRYDRRKPPPPDLPSLLFDQRIVYLGMPLVPAVTELMVAELLYLEKQGATLPIEMLINSSGTTRQDGEILAFDSEGVALTSTMGFVKNPISTVNMGLAVGWSCVVLSFGRKGWRKSLPHSLAMIQQPRVPPTGQRQAIEVHIKWREVLDYKRELLRMFSIGTGMPVDKLDAVGAPSSAAANADYLSQKLVYRGEQLLDADAATTSAHRIHPPPVPA</sequence>
<dbReference type="Proteomes" id="UP000236333">
    <property type="component" value="Unassembled WGS sequence"/>
</dbReference>
<accession>A0A2J8AEW4</accession>
<evidence type="ECO:0000313" key="4">
    <source>
        <dbReference type="EMBL" id="PNH11063.1"/>
    </source>
</evidence>
<dbReference type="PRINTS" id="PR00127">
    <property type="entry name" value="CLPPROTEASEP"/>
</dbReference>
<dbReference type="GO" id="GO:0009368">
    <property type="term" value="C:endopeptidase Clp complex"/>
    <property type="evidence" value="ECO:0007669"/>
    <property type="project" value="TreeGrafter"/>
</dbReference>
<dbReference type="SUPFAM" id="SSF52096">
    <property type="entry name" value="ClpP/crotonase"/>
    <property type="match status" value="1"/>
</dbReference>